<dbReference type="InterPro" id="IPR025943">
    <property type="entry name" value="Sigma_54_int_dom_ATP-bd_2"/>
</dbReference>
<keyword evidence="3" id="KW-0805">Transcription regulation</keyword>
<dbReference type="SMART" id="SM00382">
    <property type="entry name" value="AAA"/>
    <property type="match status" value="1"/>
</dbReference>
<dbReference type="InterPro" id="IPR058031">
    <property type="entry name" value="AAA_lid_NorR"/>
</dbReference>
<dbReference type="PATRIC" id="fig|1315283.4.peg.2025"/>
<dbReference type="SUPFAM" id="SSF52540">
    <property type="entry name" value="P-loop containing nucleoside triphosphate hydrolases"/>
    <property type="match status" value="1"/>
</dbReference>
<keyword evidence="1" id="KW-0547">Nucleotide-binding</keyword>
<keyword evidence="6" id="KW-0175">Coiled coil</keyword>
<evidence type="ECO:0000256" key="5">
    <source>
        <dbReference type="ARBA" id="ARBA00023163"/>
    </source>
</evidence>
<dbReference type="Pfam" id="PF00158">
    <property type="entry name" value="Sigma54_activat"/>
    <property type="match status" value="1"/>
</dbReference>
<dbReference type="InterPro" id="IPR003593">
    <property type="entry name" value="AAA+_ATPase"/>
</dbReference>
<dbReference type="GO" id="GO:0006355">
    <property type="term" value="P:regulation of DNA-templated transcription"/>
    <property type="evidence" value="ECO:0007669"/>
    <property type="project" value="InterPro"/>
</dbReference>
<dbReference type="Gene3D" id="3.40.50.300">
    <property type="entry name" value="P-loop containing nucleotide triphosphate hydrolases"/>
    <property type="match status" value="1"/>
</dbReference>
<evidence type="ECO:0000313" key="9">
    <source>
        <dbReference type="EMBL" id="ALS33433.1"/>
    </source>
</evidence>
<dbReference type="SUPFAM" id="SSF46689">
    <property type="entry name" value="Homeodomain-like"/>
    <property type="match status" value="1"/>
</dbReference>
<name>A0A0U2X0K2_9GAMM</name>
<evidence type="ECO:0000259" key="7">
    <source>
        <dbReference type="PROSITE" id="PS50045"/>
    </source>
</evidence>
<dbReference type="CDD" id="cd00009">
    <property type="entry name" value="AAA"/>
    <property type="match status" value="1"/>
</dbReference>
<dbReference type="Gene3D" id="3.30.450.20">
    <property type="entry name" value="PAS domain"/>
    <property type="match status" value="1"/>
</dbReference>
<evidence type="ECO:0000313" key="10">
    <source>
        <dbReference type="Proteomes" id="UP000065261"/>
    </source>
</evidence>
<dbReference type="GO" id="GO:0003677">
    <property type="term" value="F:DNA binding"/>
    <property type="evidence" value="ECO:0007669"/>
    <property type="project" value="UniProtKB-KW"/>
</dbReference>
<feature type="coiled-coil region" evidence="6">
    <location>
        <begin position="39"/>
        <end position="73"/>
    </location>
</feature>
<dbReference type="KEGG" id="ptn:PTRA_a2328"/>
<feature type="domain" description="PAC" evidence="8">
    <location>
        <begin position="1"/>
        <end position="51"/>
    </location>
</feature>
<evidence type="ECO:0000256" key="2">
    <source>
        <dbReference type="ARBA" id="ARBA00022840"/>
    </source>
</evidence>
<dbReference type="FunFam" id="3.40.50.300:FF:000006">
    <property type="entry name" value="DNA-binding transcriptional regulator NtrC"/>
    <property type="match status" value="1"/>
</dbReference>
<dbReference type="InterPro" id="IPR000700">
    <property type="entry name" value="PAS-assoc_C"/>
</dbReference>
<dbReference type="SMART" id="SM00086">
    <property type="entry name" value="PAC"/>
    <property type="match status" value="1"/>
</dbReference>
<protein>
    <submittedName>
        <fullName evidence="9">Uncharacterized protein</fullName>
    </submittedName>
</protein>
<dbReference type="InterPro" id="IPR027417">
    <property type="entry name" value="P-loop_NTPase"/>
</dbReference>
<dbReference type="NCBIfam" id="TIGR00229">
    <property type="entry name" value="sensory_box"/>
    <property type="match status" value="1"/>
</dbReference>
<keyword evidence="5" id="KW-0804">Transcription</keyword>
<proteinExistence type="predicted"/>
<gene>
    <name evidence="9" type="ORF">PTRA_a2328</name>
</gene>
<evidence type="ECO:0000256" key="3">
    <source>
        <dbReference type="ARBA" id="ARBA00023015"/>
    </source>
</evidence>
<dbReference type="PROSITE" id="PS00688">
    <property type="entry name" value="SIGMA54_INTERACT_3"/>
    <property type="match status" value="1"/>
</dbReference>
<dbReference type="InterPro" id="IPR002078">
    <property type="entry name" value="Sigma_54_int"/>
</dbReference>
<dbReference type="PROSITE" id="PS00676">
    <property type="entry name" value="SIGMA54_INTERACT_2"/>
    <property type="match status" value="1"/>
</dbReference>
<dbReference type="PANTHER" id="PTHR32071">
    <property type="entry name" value="TRANSCRIPTIONAL REGULATORY PROTEIN"/>
    <property type="match status" value="1"/>
</dbReference>
<dbReference type="Proteomes" id="UP000065261">
    <property type="component" value="Chromosome I"/>
</dbReference>
<keyword evidence="2" id="KW-0067">ATP-binding</keyword>
<evidence type="ECO:0000259" key="8">
    <source>
        <dbReference type="PROSITE" id="PS50113"/>
    </source>
</evidence>
<dbReference type="AlphaFoldDB" id="A0A0U2X0K2"/>
<accession>A0A0U2X0K2</accession>
<dbReference type="Gene3D" id="1.10.10.60">
    <property type="entry name" value="Homeodomain-like"/>
    <property type="match status" value="1"/>
</dbReference>
<dbReference type="InterPro" id="IPR025944">
    <property type="entry name" value="Sigma_54_int_dom_CS"/>
</dbReference>
<evidence type="ECO:0000256" key="1">
    <source>
        <dbReference type="ARBA" id="ARBA00022741"/>
    </source>
</evidence>
<sequence length="388" mass="43870">MKNEVFWRKDGSSFPVEYTSTPVYRNNELIGAVAVFRDISQQQQTQNALQDALAQVKNLSEQLQDENNYLIAELNEDWQDSGLVGKSHVFQTMLEQIKLVSETDTTVLILGENGTGKELVARNLYRLSKRNKQPFIKVNCAAFTPSLLESELFGHEKGAFTGANERRKGRFELADKGTLFLDEIAELPLEAQSKLLRVLQEQEFERVGASNTLKVDIRVIAATNRDLWEMVQKGSFRIDLYYRLNVFPIKVPALRERKEDIPYLCSNLIVQLNKRLTKQLKGLSNKAISQLQAYDWPGNIRELQNVLEREAILSKQAVLQLSQPLQAISQSTINPALTLNEMQKQHITTVLKLSAWQISGSKGAAVKLGMPESTLRSKMHKLGISKVS</sequence>
<dbReference type="Gene3D" id="1.10.8.60">
    <property type="match status" value="1"/>
</dbReference>
<dbReference type="PROSITE" id="PS50113">
    <property type="entry name" value="PAC"/>
    <property type="match status" value="1"/>
</dbReference>
<reference evidence="9 10" key="1">
    <citation type="submission" date="2015-03" db="EMBL/GenBank/DDBJ databases">
        <authorList>
            <person name="Murphy D."/>
        </authorList>
    </citation>
    <scope>NUCLEOTIDE SEQUENCE [LARGE SCALE GENOMIC DNA]</scope>
    <source>
        <strain evidence="9 10">KMM 520</strain>
    </source>
</reference>
<dbReference type="InterPro" id="IPR035965">
    <property type="entry name" value="PAS-like_dom_sf"/>
</dbReference>
<dbReference type="SUPFAM" id="SSF55785">
    <property type="entry name" value="PYP-like sensor domain (PAS domain)"/>
    <property type="match status" value="1"/>
</dbReference>
<evidence type="ECO:0000256" key="6">
    <source>
        <dbReference type="SAM" id="Coils"/>
    </source>
</evidence>
<dbReference type="InterPro" id="IPR009057">
    <property type="entry name" value="Homeodomain-like_sf"/>
</dbReference>
<dbReference type="Pfam" id="PF25601">
    <property type="entry name" value="AAA_lid_14"/>
    <property type="match status" value="1"/>
</dbReference>
<evidence type="ECO:0000256" key="4">
    <source>
        <dbReference type="ARBA" id="ARBA00023125"/>
    </source>
</evidence>
<feature type="domain" description="Sigma-54 factor interaction" evidence="7">
    <location>
        <begin position="83"/>
        <end position="312"/>
    </location>
</feature>
<dbReference type="PROSITE" id="PS50045">
    <property type="entry name" value="SIGMA54_INTERACT_4"/>
    <property type="match status" value="1"/>
</dbReference>
<keyword evidence="4" id="KW-0238">DNA-binding</keyword>
<organism evidence="9">
    <name type="scientific">Pseudoalteromonas translucida KMM 520</name>
    <dbReference type="NCBI Taxonomy" id="1315283"/>
    <lineage>
        <taxon>Bacteria</taxon>
        <taxon>Pseudomonadati</taxon>
        <taxon>Pseudomonadota</taxon>
        <taxon>Gammaproteobacteria</taxon>
        <taxon>Alteromonadales</taxon>
        <taxon>Pseudoalteromonadaceae</taxon>
        <taxon>Pseudoalteromonas</taxon>
    </lineage>
</organism>
<dbReference type="PANTHER" id="PTHR32071:SF117">
    <property type="entry name" value="PTS-DEPENDENT DIHYDROXYACETONE KINASE OPERON REGULATORY PROTEIN-RELATED"/>
    <property type="match status" value="1"/>
</dbReference>
<dbReference type="GO" id="GO:0005524">
    <property type="term" value="F:ATP binding"/>
    <property type="evidence" value="ECO:0007669"/>
    <property type="project" value="UniProtKB-KW"/>
</dbReference>
<dbReference type="InterPro" id="IPR000014">
    <property type="entry name" value="PAS"/>
</dbReference>
<dbReference type="InterPro" id="IPR001610">
    <property type="entry name" value="PAC"/>
</dbReference>
<dbReference type="EMBL" id="CP011034">
    <property type="protein sequence ID" value="ALS33433.1"/>
    <property type="molecule type" value="Genomic_DNA"/>
</dbReference>